<protein>
    <submittedName>
        <fullName evidence="1">Uncharacterized protein</fullName>
    </submittedName>
</protein>
<proteinExistence type="predicted"/>
<dbReference type="EMBL" id="QRDJ01000007">
    <property type="protein sequence ID" value="REC94912.1"/>
    <property type="molecule type" value="Genomic_DNA"/>
</dbReference>
<dbReference type="AlphaFoldDB" id="A0A3D9DVW9"/>
<keyword evidence="2" id="KW-1185">Reference proteome</keyword>
<sequence>MAPQGIPEQIRITLLATVTGRMIEVRHRPESIARTHELSRLIPAAKWLTGDTERAGGEA</sequence>
<name>A0A3D9DVW9_9GAMM</name>
<accession>A0A3D9DVW9</accession>
<gene>
    <name evidence="1" type="ORF">C8D72_1741</name>
</gene>
<dbReference type="Proteomes" id="UP000256334">
    <property type="component" value="Unassembled WGS sequence"/>
</dbReference>
<evidence type="ECO:0000313" key="1">
    <source>
        <dbReference type="EMBL" id="REC94912.1"/>
    </source>
</evidence>
<evidence type="ECO:0000313" key="2">
    <source>
        <dbReference type="Proteomes" id="UP000256334"/>
    </source>
</evidence>
<reference evidence="1 2" key="1">
    <citation type="submission" date="2018-07" db="EMBL/GenBank/DDBJ databases">
        <title>Genomic Encyclopedia of Type Strains, Phase IV (KMG-IV): sequencing the most valuable type-strain genomes for metagenomic binning, comparative biology and taxonomic classification.</title>
        <authorList>
            <person name="Goeker M."/>
        </authorList>
    </citation>
    <scope>NUCLEOTIDE SEQUENCE [LARGE SCALE GENOMIC DNA]</scope>
    <source>
        <strain evidence="1 2">DSM 14324</strain>
    </source>
</reference>
<organism evidence="1 2">
    <name type="scientific">Kushneria indalinina DSM 14324</name>
    <dbReference type="NCBI Taxonomy" id="1122140"/>
    <lineage>
        <taxon>Bacteria</taxon>
        <taxon>Pseudomonadati</taxon>
        <taxon>Pseudomonadota</taxon>
        <taxon>Gammaproteobacteria</taxon>
        <taxon>Oceanospirillales</taxon>
        <taxon>Halomonadaceae</taxon>
        <taxon>Kushneria</taxon>
    </lineage>
</organism>
<comment type="caution">
    <text evidence="1">The sequence shown here is derived from an EMBL/GenBank/DDBJ whole genome shotgun (WGS) entry which is preliminary data.</text>
</comment>